<dbReference type="EMBL" id="MFID01000033">
    <property type="protein sequence ID" value="OGF80572.1"/>
    <property type="molecule type" value="Genomic_DNA"/>
</dbReference>
<dbReference type="InterPro" id="IPR006644">
    <property type="entry name" value="Cadg"/>
</dbReference>
<dbReference type="GO" id="GO:0008237">
    <property type="term" value="F:metallopeptidase activity"/>
    <property type="evidence" value="ECO:0007669"/>
    <property type="project" value="InterPro"/>
</dbReference>
<organism evidence="2 3">
    <name type="scientific">Candidatus Giovannonibacteria bacterium RIFCSPLOWO2_01_FULL_45_34</name>
    <dbReference type="NCBI Taxonomy" id="1798351"/>
    <lineage>
        <taxon>Bacteria</taxon>
        <taxon>Candidatus Giovannoniibacteriota</taxon>
    </lineage>
</organism>
<dbReference type="InterPro" id="IPR015919">
    <property type="entry name" value="Cadherin-like_sf"/>
</dbReference>
<proteinExistence type="predicted"/>
<dbReference type="Proteomes" id="UP000178114">
    <property type="component" value="Unassembled WGS sequence"/>
</dbReference>
<dbReference type="GO" id="GO:0016020">
    <property type="term" value="C:membrane"/>
    <property type="evidence" value="ECO:0007669"/>
    <property type="project" value="InterPro"/>
</dbReference>
<sequence length="598" mass="62958">MFVLVVGLLFIGGKNIGFGADQAQASQSEQYSHLFRQKLLPAQASKHAFSAAVGDADKELLASDPRRLIIDLPDGSEFFAVEEQYQTRDAQSLVWRGMAQNNPSYKVTLTMSHGFLFGNVENGKDVYAIYPSADGRSIIEKINFSSFDPEWGHDQKTRGKEMVPPASTSDGTVTAAADATIYIIDLMSVYTPQARVAGGGTELIQAAIQAAVDRTNSAFINSNMIVSFNLVHTEEVAYNDSGDIITDLSWVRSNAYVADLRNTYGADMVSLITVDGGGYCGVGYVDRNPGPGFAPYAFQVTAVGCLPNQTLAHEHGHNLGMEHNPENSDATPSQASYPWSFGHYVDGSFRTIMSYACPSSCPRVLNYSNPSINYAGQPTGIVDKRDNAQTGNLTAPITAEFRPTMIISVNNSPTFTTNPVVGPSANQGMFYSATLAGTAIDPDNDPLTFWKMGGPTWLIVGSNGAMSGTPGAGNIGLNSFDITVSDGKGGSTSATLQINVNVSNDTTPPVVTITSPADGSVLPKSKITISASASDLSGIASIAIAIDGGVIKTCLNVASCSYSWSAGKVVSGSHIITVSAADKAPTANTAIASVTVTK</sequence>
<evidence type="ECO:0000259" key="1">
    <source>
        <dbReference type="SMART" id="SM00736"/>
    </source>
</evidence>
<dbReference type="SUPFAM" id="SSF55486">
    <property type="entry name" value="Metalloproteases ('zincins'), catalytic domain"/>
    <property type="match status" value="1"/>
</dbReference>
<dbReference type="AlphaFoldDB" id="A0A1F5WY45"/>
<reference evidence="2 3" key="1">
    <citation type="journal article" date="2016" name="Nat. Commun.">
        <title>Thousands of microbial genomes shed light on interconnected biogeochemical processes in an aquifer system.</title>
        <authorList>
            <person name="Anantharaman K."/>
            <person name="Brown C.T."/>
            <person name="Hug L.A."/>
            <person name="Sharon I."/>
            <person name="Castelle C.J."/>
            <person name="Probst A.J."/>
            <person name="Thomas B.C."/>
            <person name="Singh A."/>
            <person name="Wilkins M.J."/>
            <person name="Karaoz U."/>
            <person name="Brodie E.L."/>
            <person name="Williams K.H."/>
            <person name="Hubbard S.S."/>
            <person name="Banfield J.F."/>
        </authorList>
    </citation>
    <scope>NUCLEOTIDE SEQUENCE [LARGE SCALE GENOMIC DNA]</scope>
</reference>
<dbReference type="Pfam" id="PF17957">
    <property type="entry name" value="Big_7"/>
    <property type="match status" value="1"/>
</dbReference>
<accession>A0A1F5WY45</accession>
<dbReference type="Pfam" id="PF17963">
    <property type="entry name" value="Big_9"/>
    <property type="match status" value="1"/>
</dbReference>
<dbReference type="Gene3D" id="3.40.390.10">
    <property type="entry name" value="Collagenase (Catalytic Domain)"/>
    <property type="match status" value="1"/>
</dbReference>
<dbReference type="InterPro" id="IPR013783">
    <property type="entry name" value="Ig-like_fold"/>
</dbReference>
<evidence type="ECO:0000313" key="2">
    <source>
        <dbReference type="EMBL" id="OGF80572.1"/>
    </source>
</evidence>
<dbReference type="GO" id="GO:0005509">
    <property type="term" value="F:calcium ion binding"/>
    <property type="evidence" value="ECO:0007669"/>
    <property type="project" value="InterPro"/>
</dbReference>
<dbReference type="Pfam" id="PF13583">
    <property type="entry name" value="Reprolysin_4"/>
    <property type="match status" value="1"/>
</dbReference>
<dbReference type="SUPFAM" id="SSF49313">
    <property type="entry name" value="Cadherin-like"/>
    <property type="match status" value="1"/>
</dbReference>
<comment type="caution">
    <text evidence="2">The sequence shown here is derived from an EMBL/GenBank/DDBJ whole genome shotgun (WGS) entry which is preliminary data.</text>
</comment>
<evidence type="ECO:0000313" key="3">
    <source>
        <dbReference type="Proteomes" id="UP000178114"/>
    </source>
</evidence>
<feature type="domain" description="Dystroglycan-type cadherin-like" evidence="1">
    <location>
        <begin position="415"/>
        <end position="507"/>
    </location>
</feature>
<dbReference type="Gene3D" id="2.60.40.10">
    <property type="entry name" value="Immunoglobulins"/>
    <property type="match status" value="2"/>
</dbReference>
<protein>
    <recommendedName>
        <fullName evidence="1">Dystroglycan-type cadherin-like domain-containing protein</fullName>
    </recommendedName>
</protein>
<dbReference type="InterPro" id="IPR024079">
    <property type="entry name" value="MetalloPept_cat_dom_sf"/>
</dbReference>
<gene>
    <name evidence="2" type="ORF">A2930_00915</name>
</gene>
<dbReference type="SMART" id="SM00736">
    <property type="entry name" value="CADG"/>
    <property type="match status" value="1"/>
</dbReference>
<name>A0A1F5WY45_9BACT</name>